<organism evidence="1 2">
    <name type="scientific">Marinifilum breve</name>
    <dbReference type="NCBI Taxonomy" id="2184082"/>
    <lineage>
        <taxon>Bacteria</taxon>
        <taxon>Pseudomonadati</taxon>
        <taxon>Bacteroidota</taxon>
        <taxon>Bacteroidia</taxon>
        <taxon>Marinilabiliales</taxon>
        <taxon>Marinifilaceae</taxon>
    </lineage>
</organism>
<evidence type="ECO:0000313" key="2">
    <source>
        <dbReference type="Proteomes" id="UP000248079"/>
    </source>
</evidence>
<accession>A0A2V3ZTA3</accession>
<dbReference type="AlphaFoldDB" id="A0A2V3ZTA3"/>
<dbReference type="RefSeq" id="WP_110362969.1">
    <property type="nucleotide sequence ID" value="NZ_QFLI01000011.1"/>
</dbReference>
<comment type="caution">
    <text evidence="1">The sequence shown here is derived from an EMBL/GenBank/DDBJ whole genome shotgun (WGS) entry which is preliminary data.</text>
</comment>
<dbReference type="EMBL" id="QFLI01000011">
    <property type="protein sequence ID" value="PXX96917.1"/>
    <property type="molecule type" value="Genomic_DNA"/>
</dbReference>
<sequence length="69" mass="7864">MNARLAVKENEIQVRNLFNSSVELAERKGISVEEVIDFKVKIGIKFSKTESQKAAWELRGEQAKELNSK</sequence>
<name>A0A2V3ZTA3_9BACT</name>
<keyword evidence="2" id="KW-1185">Reference proteome</keyword>
<gene>
    <name evidence="1" type="ORF">DF185_19955</name>
</gene>
<proteinExistence type="predicted"/>
<evidence type="ECO:0000313" key="1">
    <source>
        <dbReference type="EMBL" id="PXX96917.1"/>
    </source>
</evidence>
<protein>
    <submittedName>
        <fullName evidence="1">Uncharacterized protein</fullName>
    </submittedName>
</protein>
<dbReference type="Proteomes" id="UP000248079">
    <property type="component" value="Unassembled WGS sequence"/>
</dbReference>
<reference evidence="1 2" key="1">
    <citation type="submission" date="2018-05" db="EMBL/GenBank/DDBJ databases">
        <title>Marinifilum breve JC075T sp. nov., a marine bacterium isolated from Yongle Blue Hole in the South China Sea.</title>
        <authorList>
            <person name="Fu T."/>
        </authorList>
    </citation>
    <scope>NUCLEOTIDE SEQUENCE [LARGE SCALE GENOMIC DNA]</scope>
    <source>
        <strain evidence="1 2">JC075</strain>
    </source>
</reference>